<dbReference type="InParanoid" id="A0A2T3B7I4"/>
<dbReference type="STRING" id="857342.A0A2T3B7I4"/>
<gene>
    <name evidence="1" type="ORF">M430DRAFT_97171</name>
</gene>
<reference evidence="1 2" key="1">
    <citation type="journal article" date="2018" name="New Phytol.">
        <title>Comparative genomics and transcriptomics depict ericoid mycorrhizal fungi as versatile saprotrophs and plant mutualists.</title>
        <authorList>
            <person name="Martino E."/>
            <person name="Morin E."/>
            <person name="Grelet G.A."/>
            <person name="Kuo A."/>
            <person name="Kohler A."/>
            <person name="Daghino S."/>
            <person name="Barry K.W."/>
            <person name="Cichocki N."/>
            <person name="Clum A."/>
            <person name="Dockter R.B."/>
            <person name="Hainaut M."/>
            <person name="Kuo R.C."/>
            <person name="LaButti K."/>
            <person name="Lindahl B.D."/>
            <person name="Lindquist E.A."/>
            <person name="Lipzen A."/>
            <person name="Khouja H.R."/>
            <person name="Magnuson J."/>
            <person name="Murat C."/>
            <person name="Ohm R.A."/>
            <person name="Singer S.W."/>
            <person name="Spatafora J.W."/>
            <person name="Wang M."/>
            <person name="Veneault-Fourrey C."/>
            <person name="Henrissat B."/>
            <person name="Grigoriev I.V."/>
            <person name="Martin F.M."/>
            <person name="Perotto S."/>
        </authorList>
    </citation>
    <scope>NUCLEOTIDE SEQUENCE [LARGE SCALE GENOMIC DNA]</scope>
    <source>
        <strain evidence="1 2">ATCC 22711</strain>
    </source>
</reference>
<organism evidence="1 2">
    <name type="scientific">Amorphotheca resinae ATCC 22711</name>
    <dbReference type="NCBI Taxonomy" id="857342"/>
    <lineage>
        <taxon>Eukaryota</taxon>
        <taxon>Fungi</taxon>
        <taxon>Dikarya</taxon>
        <taxon>Ascomycota</taxon>
        <taxon>Pezizomycotina</taxon>
        <taxon>Leotiomycetes</taxon>
        <taxon>Helotiales</taxon>
        <taxon>Amorphothecaceae</taxon>
        <taxon>Amorphotheca</taxon>
    </lineage>
</organism>
<dbReference type="Proteomes" id="UP000241818">
    <property type="component" value="Unassembled WGS sequence"/>
</dbReference>
<accession>A0A2T3B7I4</accession>
<dbReference type="OrthoDB" id="3434589at2759"/>
<proteinExistence type="predicted"/>
<evidence type="ECO:0000313" key="1">
    <source>
        <dbReference type="EMBL" id="PSS22820.1"/>
    </source>
</evidence>
<dbReference type="GeneID" id="36578092"/>
<dbReference type="AlphaFoldDB" id="A0A2T3B7I4"/>
<name>A0A2T3B7I4_AMORE</name>
<sequence>MFEIESNVDNPVIPGRKVLYLPESQVLISTMAGTCHEIVSRKIEYLLQEKISKMGCEHALRAVGQTREHLQNLNKEPDGSWGPQAVRYPTCVLEIGMSESLRQLDRDAQRWIENEISHVTQVITVKIYPRRHEIIFTTWNRTARRRAEKNNEIHVELREGRPRVRNNKRLRLSFDQIFERPPTPGTAERDVIFSAREIGGIARRVWLDMGLIP</sequence>
<protein>
    <submittedName>
        <fullName evidence="1">Uncharacterized protein</fullName>
    </submittedName>
</protein>
<evidence type="ECO:0000313" key="2">
    <source>
        <dbReference type="Proteomes" id="UP000241818"/>
    </source>
</evidence>
<dbReference type="EMBL" id="KZ679008">
    <property type="protein sequence ID" value="PSS22820.1"/>
    <property type="molecule type" value="Genomic_DNA"/>
</dbReference>
<dbReference type="RefSeq" id="XP_024722866.1">
    <property type="nucleotide sequence ID" value="XM_024870011.1"/>
</dbReference>
<keyword evidence="2" id="KW-1185">Reference proteome</keyword>